<accession>R9AB80</accession>
<comment type="subcellular location">
    <subcellularLocation>
        <location evidence="1 5">Nucleus</location>
    </subcellularLocation>
</comment>
<dbReference type="GO" id="GO:0005664">
    <property type="term" value="C:nuclear origin of replication recognition complex"/>
    <property type="evidence" value="ECO:0007669"/>
    <property type="project" value="UniProtKB-UniRule"/>
</dbReference>
<dbReference type="Pfam" id="PF04084">
    <property type="entry name" value="RecA-like_ORC2"/>
    <property type="match status" value="1"/>
</dbReference>
<evidence type="ECO:0000313" key="10">
    <source>
        <dbReference type="Proteomes" id="UP000014064"/>
    </source>
</evidence>
<keyword evidence="3 5" id="KW-0235">DNA replication</keyword>
<gene>
    <name evidence="9" type="ORF">J056_001860</name>
</gene>
<dbReference type="Pfam" id="PF24882">
    <property type="entry name" value="WHD_ORC2"/>
    <property type="match status" value="1"/>
</dbReference>
<dbReference type="AlphaFoldDB" id="R9AB80"/>
<feature type="domain" description="Origin recognition complex subunit 2 RecA-like" evidence="7">
    <location>
        <begin position="98"/>
        <end position="259"/>
    </location>
</feature>
<dbReference type="OrthoDB" id="346673at2759"/>
<feature type="compositionally biased region" description="Acidic residues" evidence="6">
    <location>
        <begin position="24"/>
        <end position="35"/>
    </location>
</feature>
<dbReference type="GeneID" id="20374812"/>
<dbReference type="OMA" id="YDFELAY"/>
<comment type="similarity">
    <text evidence="2 5">Belongs to the ORC2 family.</text>
</comment>
<dbReference type="EMBL" id="KE007242">
    <property type="protein sequence ID" value="EOQ99304.1"/>
    <property type="molecule type" value="Genomic_DNA"/>
</dbReference>
<feature type="compositionally biased region" description="Polar residues" evidence="6">
    <location>
        <begin position="329"/>
        <end position="342"/>
    </location>
</feature>
<evidence type="ECO:0000313" key="9">
    <source>
        <dbReference type="EMBL" id="EOQ99304.1"/>
    </source>
</evidence>
<comment type="subunit">
    <text evidence="5">Component of the origin recognition complex (ORC).</text>
</comment>
<dbReference type="HOGENOM" id="CLU_018596_0_0_1"/>
<name>R9AB80_WALI9</name>
<proteinExistence type="inferred from homology"/>
<reference evidence="10" key="1">
    <citation type="journal article" date="2013" name="BMC Genomics">
        <title>Genome and transcriptome sequencing of the halophilic fungus Wallemia ichthyophaga: haloadaptations present and absent.</title>
        <authorList>
            <person name="Zajc J."/>
            <person name="Liu Y."/>
            <person name="Dai W."/>
            <person name="Yang Z."/>
            <person name="Hu J."/>
            <person name="Gostincar C."/>
            <person name="Gunde-Cimerman N."/>
        </authorList>
    </citation>
    <scope>NUCLEOTIDE SEQUENCE [LARGE SCALE GENOMIC DNA]</scope>
    <source>
        <strain evidence="10">EXF-994 / CBS 113033</strain>
    </source>
</reference>
<evidence type="ECO:0000256" key="6">
    <source>
        <dbReference type="SAM" id="MobiDB-lite"/>
    </source>
</evidence>
<dbReference type="InterPro" id="IPR007220">
    <property type="entry name" value="ORC2"/>
</dbReference>
<feature type="domain" description="Origin recognition complex subunit 2 winged-helix" evidence="8">
    <location>
        <begin position="340"/>
        <end position="403"/>
    </location>
</feature>
<dbReference type="GO" id="GO:0003688">
    <property type="term" value="F:DNA replication origin binding"/>
    <property type="evidence" value="ECO:0007669"/>
    <property type="project" value="UniProtKB-UniRule"/>
</dbReference>
<evidence type="ECO:0000256" key="3">
    <source>
        <dbReference type="ARBA" id="ARBA00022705"/>
    </source>
</evidence>
<dbReference type="Proteomes" id="UP000014064">
    <property type="component" value="Unassembled WGS sequence"/>
</dbReference>
<feature type="region of interest" description="Disordered" evidence="6">
    <location>
        <begin position="1"/>
        <end position="48"/>
    </location>
</feature>
<dbReference type="RefSeq" id="XP_009269763.1">
    <property type="nucleotide sequence ID" value="XM_009271488.1"/>
</dbReference>
<evidence type="ECO:0000256" key="4">
    <source>
        <dbReference type="ARBA" id="ARBA00023242"/>
    </source>
</evidence>
<protein>
    <recommendedName>
        <fullName evidence="5">Origin recognition complex subunit 2</fullName>
    </recommendedName>
</protein>
<dbReference type="GO" id="GO:0006260">
    <property type="term" value="P:DNA replication"/>
    <property type="evidence" value="ECO:0007669"/>
    <property type="project" value="UniProtKB-UniRule"/>
</dbReference>
<comment type="function">
    <text evidence="5">Component of the origin recognition complex (ORC) that binds origins of replication. DNA-binding is ATP-dependent. ORC is required to assemble the pre-replication complex necessary to initiate DNA replication.</text>
</comment>
<dbReference type="InterPro" id="IPR056773">
    <property type="entry name" value="WHD_ORC2"/>
</dbReference>
<evidence type="ECO:0000259" key="8">
    <source>
        <dbReference type="Pfam" id="PF24882"/>
    </source>
</evidence>
<dbReference type="KEGG" id="wic:J056_001860"/>
<keyword evidence="10" id="KW-1185">Reference proteome</keyword>
<dbReference type="PANTHER" id="PTHR14052">
    <property type="entry name" value="ORIGIN RECOGNITION COMPLEX SUBUNIT 2"/>
    <property type="match status" value="1"/>
</dbReference>
<evidence type="ECO:0000256" key="2">
    <source>
        <dbReference type="ARBA" id="ARBA00007421"/>
    </source>
</evidence>
<feature type="region of interest" description="Disordered" evidence="6">
    <location>
        <begin position="322"/>
        <end position="345"/>
    </location>
</feature>
<dbReference type="eggNOG" id="KOG2928">
    <property type="taxonomic scope" value="Eukaryota"/>
</dbReference>
<dbReference type="STRING" id="1299270.R9AB80"/>
<evidence type="ECO:0000256" key="1">
    <source>
        <dbReference type="ARBA" id="ARBA00004123"/>
    </source>
</evidence>
<dbReference type="PANTHER" id="PTHR14052:SF0">
    <property type="entry name" value="ORIGIN RECOGNITION COMPLEX SUBUNIT 2"/>
    <property type="match status" value="1"/>
</dbReference>
<keyword evidence="4 5" id="KW-0539">Nucleus</keyword>
<sequence>MVKERNTNIMQLLPDDGKIQPINSEDDWGSEDNEDLTNSTDATPSKPIITPTTSDVYFQYQNIPARPSNSLFPYPPLTAKETRTALENAPQKPCVPRQSHKRRYLQWKAELFLLHRPLIFTGFGSKRGAIDDFVRELSGEYDVITIDAFNPSITFRGVLEGLLAVHQKSSIPSSTPTDELMRSVQLQYSRASTPRIVAVLHSMDALTLHARKNVDVDKLKRVLGSERISVVASVDHLNAPLLFPAHDAAVGLPWLWHDLSTLEPHLMEMAQRATSLLHSSQAASSTGIVPTVSGARHVIASVPDRARRLFVAIAQLQLERCSEGEKSDATAQNTSTTLTPSHASPRHALVSMAKQSFIATSEDAFEAALAEFRDHGLIQSSSSPPSNTHVDGPEQYIWIPLDQRSLRRTLEDGD</sequence>
<evidence type="ECO:0000259" key="7">
    <source>
        <dbReference type="Pfam" id="PF04084"/>
    </source>
</evidence>
<organism evidence="9 10">
    <name type="scientific">Wallemia ichthyophaga (strain EXF-994 / CBS 113033)</name>
    <dbReference type="NCBI Taxonomy" id="1299270"/>
    <lineage>
        <taxon>Eukaryota</taxon>
        <taxon>Fungi</taxon>
        <taxon>Dikarya</taxon>
        <taxon>Basidiomycota</taxon>
        <taxon>Wallemiomycotina</taxon>
        <taxon>Wallemiomycetes</taxon>
        <taxon>Wallemiales</taxon>
        <taxon>Wallemiaceae</taxon>
        <taxon>Wallemia</taxon>
    </lineage>
</organism>
<evidence type="ECO:0000256" key="5">
    <source>
        <dbReference type="RuleBase" id="RU368084"/>
    </source>
</evidence>
<dbReference type="InterPro" id="IPR056772">
    <property type="entry name" value="RecA-like_ORC2"/>
</dbReference>